<organism evidence="2 3">
    <name type="scientific">Fraxinus pennsylvanica</name>
    <dbReference type="NCBI Taxonomy" id="56036"/>
    <lineage>
        <taxon>Eukaryota</taxon>
        <taxon>Viridiplantae</taxon>
        <taxon>Streptophyta</taxon>
        <taxon>Embryophyta</taxon>
        <taxon>Tracheophyta</taxon>
        <taxon>Spermatophyta</taxon>
        <taxon>Magnoliopsida</taxon>
        <taxon>eudicotyledons</taxon>
        <taxon>Gunneridae</taxon>
        <taxon>Pentapetalae</taxon>
        <taxon>asterids</taxon>
        <taxon>lamiids</taxon>
        <taxon>Lamiales</taxon>
        <taxon>Oleaceae</taxon>
        <taxon>Oleeae</taxon>
        <taxon>Fraxinus</taxon>
    </lineage>
</organism>
<dbReference type="PRINTS" id="PR01217">
    <property type="entry name" value="PRICHEXTENSN"/>
</dbReference>
<evidence type="ECO:0008006" key="4">
    <source>
        <dbReference type="Google" id="ProtNLM"/>
    </source>
</evidence>
<gene>
    <name evidence="2" type="ORF">FPE_LOCUS12906</name>
</gene>
<dbReference type="PANTHER" id="PTHR33935:SF22">
    <property type="entry name" value="OS10G0149400 PROTEIN"/>
    <property type="match status" value="1"/>
</dbReference>
<protein>
    <recommendedName>
        <fullName evidence="4">Proline-rich protein</fullName>
    </recommendedName>
</protein>
<keyword evidence="3" id="KW-1185">Reference proteome</keyword>
<keyword evidence="1" id="KW-0732">Signal</keyword>
<dbReference type="Proteomes" id="UP000834106">
    <property type="component" value="Chromosome 7"/>
</dbReference>
<proteinExistence type="predicted"/>
<feature type="chain" id="PRO_5042252401" description="Proline-rich protein" evidence="1">
    <location>
        <begin position="22"/>
        <end position="353"/>
    </location>
</feature>
<feature type="signal peptide" evidence="1">
    <location>
        <begin position="1"/>
        <end position="21"/>
    </location>
</feature>
<evidence type="ECO:0000313" key="2">
    <source>
        <dbReference type="EMBL" id="CAI9765476.1"/>
    </source>
</evidence>
<name>A0AAD2DVG1_9LAMI</name>
<reference evidence="2" key="1">
    <citation type="submission" date="2023-05" db="EMBL/GenBank/DDBJ databases">
        <authorList>
            <person name="Huff M."/>
        </authorList>
    </citation>
    <scope>NUCLEOTIDE SEQUENCE</scope>
</reference>
<evidence type="ECO:0000256" key="1">
    <source>
        <dbReference type="SAM" id="SignalP"/>
    </source>
</evidence>
<sequence>MRVRSLCRGALLGFFVSLLFAASFCNGDDKTIQVVGVGECADCKENNIKTSQAVSGLRVTIDCKLQNGEIKRVGVGELDKEGKFKVSVPEEIVEDGKLKEECYAQLHSASAAPCPAHNGLENSKVVLKSKTNGKHTFGPNGNLKFSTALCTSAFLWPFFKYPHLPKIHPWKKHFPKVYFPPLKNFGHPWPLPPFPPVYKKPLPPPVPIYKKPLPPPVPIYKPKPLPPHVPIYKPKPPVKPLPPPVPIYKPKPKPPVYKPPVVKPLPPPVPIYKPKPPIYKPPVVKPLPPPVPIYKPKPPVYIPPIVKPLPPPIPIYKPLPPFYKKPCPPFPNLPFQHPKFGFFPPLPPFIPQP</sequence>
<accession>A0AAD2DVG1</accession>
<evidence type="ECO:0000313" key="3">
    <source>
        <dbReference type="Proteomes" id="UP000834106"/>
    </source>
</evidence>
<dbReference type="Pfam" id="PF01190">
    <property type="entry name" value="Pollen_Ole_e_1"/>
    <property type="match status" value="1"/>
</dbReference>
<dbReference type="AlphaFoldDB" id="A0AAD2DVG1"/>
<dbReference type="EMBL" id="OU503042">
    <property type="protein sequence ID" value="CAI9765476.1"/>
    <property type="molecule type" value="Genomic_DNA"/>
</dbReference>
<dbReference type="PANTHER" id="PTHR33935">
    <property type="entry name" value="OS10G0148100 PROTEIN"/>
    <property type="match status" value="1"/>
</dbReference>